<protein>
    <submittedName>
        <fullName evidence="2">Uncharacterized protein</fullName>
    </submittedName>
</protein>
<evidence type="ECO:0000256" key="1">
    <source>
        <dbReference type="SAM" id="Phobius"/>
    </source>
</evidence>
<accession>A0A167IYU7</accession>
<comment type="caution">
    <text evidence="2">The sequence shown here is derived from an EMBL/GenBank/DDBJ whole genome shotgun (WGS) entry which is preliminary data.</text>
</comment>
<keyword evidence="1" id="KW-1133">Transmembrane helix</keyword>
<name>A0A167IYU7_9FLAO</name>
<organism evidence="2 3">
    <name type="scientific">Cochleicola gelatinilyticus</name>
    <dbReference type="NCBI Taxonomy" id="1763537"/>
    <lineage>
        <taxon>Bacteria</taxon>
        <taxon>Pseudomonadati</taxon>
        <taxon>Bacteroidota</taxon>
        <taxon>Flavobacteriia</taxon>
        <taxon>Flavobacteriales</taxon>
        <taxon>Flavobacteriaceae</taxon>
        <taxon>Cochleicola</taxon>
    </lineage>
</organism>
<dbReference type="STRING" id="1763537.ULVI_05260"/>
<gene>
    <name evidence="2" type="ORF">ULVI_05260</name>
</gene>
<keyword evidence="1" id="KW-0472">Membrane</keyword>
<feature type="transmembrane region" description="Helical" evidence="1">
    <location>
        <begin position="12"/>
        <end position="33"/>
    </location>
</feature>
<evidence type="ECO:0000313" key="3">
    <source>
        <dbReference type="Proteomes" id="UP000077013"/>
    </source>
</evidence>
<dbReference type="OrthoDB" id="1453217at2"/>
<sequence length="140" mass="15776">MKTKKDNTAQRIIIAASIIVFVLLMIPFSYGAYVGYTMHSGINEDIEQSLKKHCDCDEVKRDHASFGIAISQEGVANETIAFYLNQYKTGSFEEEAIRLNELLKIEVANYNDVDLIQLHFKDVEGNEASTTIKNGIIQKK</sequence>
<dbReference type="EMBL" id="LRXL01000026">
    <property type="protein sequence ID" value="OAB80147.1"/>
    <property type="molecule type" value="Genomic_DNA"/>
</dbReference>
<keyword evidence="3" id="KW-1185">Reference proteome</keyword>
<dbReference type="AlphaFoldDB" id="A0A167IYU7"/>
<reference evidence="2 3" key="1">
    <citation type="submission" date="2016-02" db="EMBL/GenBank/DDBJ databases">
        <title>Ulvibacter sp. LPB0005, isolated from Thais luteostoma.</title>
        <authorList>
            <person name="Shin S.-K."/>
            <person name="Yi H."/>
        </authorList>
    </citation>
    <scope>NUCLEOTIDE SEQUENCE [LARGE SCALE GENOMIC DNA]</scope>
    <source>
        <strain evidence="2 3">LPB0005</strain>
    </source>
</reference>
<evidence type="ECO:0000313" key="2">
    <source>
        <dbReference type="EMBL" id="OAB80147.1"/>
    </source>
</evidence>
<dbReference type="Proteomes" id="UP000077013">
    <property type="component" value="Unassembled WGS sequence"/>
</dbReference>
<dbReference type="RefSeq" id="WP_068590443.1">
    <property type="nucleotide sequence ID" value="NZ_LRXL01000026.1"/>
</dbReference>
<keyword evidence="1" id="KW-0812">Transmembrane</keyword>
<proteinExistence type="predicted"/>